<evidence type="ECO:0000313" key="2">
    <source>
        <dbReference type="EMBL" id="TRB06548.1"/>
    </source>
</evidence>
<reference evidence="2 3" key="1">
    <citation type="journal article" date="2019" name="Appl. Microbiol. Biotechnol.">
        <title>Differential efficiency of wild type rhizogenic strains for rol gene transformation of plants.</title>
        <authorList>
            <person name="Desmet S."/>
            <person name="De Keyser E."/>
            <person name="Van Vaerenbergh J."/>
            <person name="Baeyen S."/>
            <person name="Van Huylenbroeck J."/>
            <person name="Geelen D."/>
            <person name="Dhooghe E."/>
        </authorList>
    </citation>
    <scope>NUCLEOTIDE SEQUENCE [LARGE SCALE GENOMIC DNA]</scope>
    <source>
        <strain evidence="2 3">MAFF210266</strain>
    </source>
</reference>
<dbReference type="NCBIfam" id="NF005458">
    <property type="entry name" value="PRK07053.1"/>
    <property type="match status" value="1"/>
</dbReference>
<dbReference type="InterPro" id="IPR017926">
    <property type="entry name" value="GATASE"/>
</dbReference>
<dbReference type="AlphaFoldDB" id="A0A546Y0M8"/>
<organism evidence="2 3">
    <name type="scientific">Agrobacterium tumefaciens</name>
    <dbReference type="NCBI Taxonomy" id="358"/>
    <lineage>
        <taxon>Bacteria</taxon>
        <taxon>Pseudomonadati</taxon>
        <taxon>Pseudomonadota</taxon>
        <taxon>Alphaproteobacteria</taxon>
        <taxon>Hyphomicrobiales</taxon>
        <taxon>Rhizobiaceae</taxon>
        <taxon>Rhizobium/Agrobacterium group</taxon>
        <taxon>Agrobacterium</taxon>
        <taxon>Agrobacterium tumefaciens complex</taxon>
    </lineage>
</organism>
<proteinExistence type="predicted"/>
<dbReference type="GO" id="GO:0005829">
    <property type="term" value="C:cytosol"/>
    <property type="evidence" value="ECO:0007669"/>
    <property type="project" value="TreeGrafter"/>
</dbReference>
<dbReference type="InterPro" id="IPR029062">
    <property type="entry name" value="Class_I_gatase-like"/>
</dbReference>
<keyword evidence="2" id="KW-0315">Glutamine amidotransferase</keyword>
<dbReference type="GO" id="GO:0016740">
    <property type="term" value="F:transferase activity"/>
    <property type="evidence" value="ECO:0007669"/>
    <property type="project" value="UniProtKB-KW"/>
</dbReference>
<name>A0A546Y0M8_AGRTU</name>
<protein>
    <submittedName>
        <fullName evidence="2">Glutamine amidotransferase</fullName>
    </submittedName>
</protein>
<dbReference type="Proteomes" id="UP000317023">
    <property type="component" value="Unassembled WGS sequence"/>
</dbReference>
<evidence type="ECO:0000313" key="3">
    <source>
        <dbReference type="Proteomes" id="UP000317023"/>
    </source>
</evidence>
<dbReference type="Pfam" id="PF00117">
    <property type="entry name" value="GATase"/>
    <property type="match status" value="1"/>
</dbReference>
<dbReference type="CDD" id="cd01741">
    <property type="entry name" value="GATase1_1"/>
    <property type="match status" value="1"/>
</dbReference>
<dbReference type="PROSITE" id="PS51273">
    <property type="entry name" value="GATASE_TYPE_1"/>
    <property type="match status" value="1"/>
</dbReference>
<dbReference type="PANTHER" id="PTHR42695">
    <property type="entry name" value="GLUTAMINE AMIDOTRANSFERASE YLR126C-RELATED"/>
    <property type="match status" value="1"/>
</dbReference>
<evidence type="ECO:0000259" key="1">
    <source>
        <dbReference type="Pfam" id="PF00117"/>
    </source>
</evidence>
<sequence length="250" mass="27726">MMPKTATAIRHVHFEDLGSFESVLFEAGYDLRYCDLGEVDLATFKPTEPDLLIILGGPVGVYETEAYPFLVEERALIRHRLYTGRPILGICLGAQQIAATLGANVEPMGYQEIGFSELTLSDAGRLGPLRHLEGVAMLHWHGDTFETPREATNLATTPLCATQGFAIDRNVLALQFHPEVDAGSGLEKWLVGHAAELANAGIDPRTMRRDALRHGPALREAARRMFAEWLQDLDLENEMGHYNTHRLAHT</sequence>
<keyword evidence="2" id="KW-0808">Transferase</keyword>
<comment type="caution">
    <text evidence="2">The sequence shown here is derived from an EMBL/GenBank/DDBJ whole genome shotgun (WGS) entry which is preliminary data.</text>
</comment>
<gene>
    <name evidence="2" type="ORF">EXN61_15405</name>
</gene>
<feature type="domain" description="Glutamine amidotransferase" evidence="1">
    <location>
        <begin position="24"/>
        <end position="185"/>
    </location>
</feature>
<dbReference type="PANTHER" id="PTHR42695:SF5">
    <property type="entry name" value="GLUTAMINE AMIDOTRANSFERASE YLR126C-RELATED"/>
    <property type="match status" value="1"/>
</dbReference>
<dbReference type="Gene3D" id="3.40.50.880">
    <property type="match status" value="1"/>
</dbReference>
<accession>A0A546Y0M8</accession>
<dbReference type="InterPro" id="IPR044992">
    <property type="entry name" value="ChyE-like"/>
</dbReference>
<dbReference type="SUPFAM" id="SSF52317">
    <property type="entry name" value="Class I glutamine amidotransferase-like"/>
    <property type="match status" value="1"/>
</dbReference>
<dbReference type="EMBL" id="SGOE01000003">
    <property type="protein sequence ID" value="TRB06548.1"/>
    <property type="molecule type" value="Genomic_DNA"/>
</dbReference>